<dbReference type="PROSITE" id="PS50990">
    <property type="entry name" value="PEPTIDASE_C39"/>
    <property type="match status" value="1"/>
</dbReference>
<keyword evidence="16" id="KW-1185">Reference proteome</keyword>
<evidence type="ECO:0000259" key="14">
    <source>
        <dbReference type="PROSITE" id="PS50990"/>
    </source>
</evidence>
<sequence>MLDKVEEKITDEKISVNSVKDKENKQVPKQDGTEQPLQNKSSGENKKSIDSGLYCFITVARFHRVNADPEQIKHSLAIGADGMKELDILRAAKELELKARAVNTDFKKLRRLSLPAIAGNNQGEFFIVAKIEGDKVLLLFAGENLPRALSEDEFKKIWNRKIILFVNRNNKEDNRKFGIRWFIPTILKFKRPLAEVLVAVFTLQIFGLFSPIITQVVIDKVFVHNGVTTLNVLAVGLIIIAVFETVMGIAKSYVFTHTTSRIDIILGVRLVRHLFKLPLRYFETRRVGDTIARVREQENIRHFLTGAPLTSVLDILFLIVYITVMLIYSTNLTFIVLASLPVFVALSAFITPLFKKRLDEKFNTGAEQQSFLVESVSGVQTIKSFALEPVMQSRWEGLLANYTKASFRTALLSGNAGAVGQLIQKGTDIAVLWYGAHLVMNGTITVGQLIAFRMLSGRVSGPVLRFVQLWQDFQQAGLSIKRLGDIFNTVPEPSVDASKSRLPAINGRISFEKVRFRYRLDSSEVIRDMSFDIKPGTMVGVVGRSGSGKSTISKLIQRLYVPEAGKILIDGVDISLTDTAWLRRQIGVVLQENFMFNLSVRENICIHNPTASMSDVIRAAKIAGAHEFILELPEAYDTMVGEKGTGLSGGQKQRIAIARALLNNPRILIFDEATSALDYESESIIQRNLKTICRGRTVIIIAHRLSTLKDADRIMAIDRGQLIEYGSQEELLQKKGLFYYLHSQQERGEIC</sequence>
<evidence type="ECO:0000256" key="9">
    <source>
        <dbReference type="ARBA" id="ARBA00023136"/>
    </source>
</evidence>
<dbReference type="PROSITE" id="PS50929">
    <property type="entry name" value="ABC_TM1F"/>
    <property type="match status" value="1"/>
</dbReference>
<dbReference type="GO" id="GO:0140359">
    <property type="term" value="F:ABC-type transporter activity"/>
    <property type="evidence" value="ECO:0007669"/>
    <property type="project" value="InterPro"/>
</dbReference>
<dbReference type="Proteomes" id="UP000248132">
    <property type="component" value="Unassembled WGS sequence"/>
</dbReference>
<dbReference type="InterPro" id="IPR005074">
    <property type="entry name" value="Peptidase_C39"/>
</dbReference>
<dbReference type="AlphaFoldDB" id="A0A318XI85"/>
<keyword evidence="2" id="KW-0813">Transport</keyword>
<dbReference type="GO" id="GO:0030256">
    <property type="term" value="C:type I protein secretion system complex"/>
    <property type="evidence" value="ECO:0007669"/>
    <property type="project" value="InterPro"/>
</dbReference>
<feature type="transmembrane region" description="Helical" evidence="11">
    <location>
        <begin position="230"/>
        <end position="250"/>
    </location>
</feature>
<keyword evidence="4 11" id="KW-0812">Transmembrane</keyword>
<dbReference type="EMBL" id="QKMR01000025">
    <property type="protein sequence ID" value="PYG85631.1"/>
    <property type="molecule type" value="Genomic_DNA"/>
</dbReference>
<dbReference type="SUPFAM" id="SSF90123">
    <property type="entry name" value="ABC transporter transmembrane region"/>
    <property type="match status" value="1"/>
</dbReference>
<evidence type="ECO:0000259" key="13">
    <source>
        <dbReference type="PROSITE" id="PS50929"/>
    </source>
</evidence>
<keyword evidence="6" id="KW-0645">Protease</keyword>
<keyword evidence="8 11" id="KW-1133">Transmembrane helix</keyword>
<dbReference type="Gene3D" id="3.40.50.300">
    <property type="entry name" value="P-loop containing nucleotide triphosphate hydrolases"/>
    <property type="match status" value="1"/>
</dbReference>
<organism evidence="15 16">
    <name type="scientific">Ruminiclostridium sufflavum DSM 19573</name>
    <dbReference type="NCBI Taxonomy" id="1121337"/>
    <lineage>
        <taxon>Bacteria</taxon>
        <taxon>Bacillati</taxon>
        <taxon>Bacillota</taxon>
        <taxon>Clostridia</taxon>
        <taxon>Eubacteriales</taxon>
        <taxon>Oscillospiraceae</taxon>
        <taxon>Ruminiclostridium</taxon>
    </lineage>
</organism>
<keyword evidence="9 11" id="KW-0472">Membrane</keyword>
<evidence type="ECO:0000256" key="11">
    <source>
        <dbReference type="SAM" id="Phobius"/>
    </source>
</evidence>
<accession>A0A318XI85</accession>
<dbReference type="InterPro" id="IPR036640">
    <property type="entry name" value="ABC1_TM_sf"/>
</dbReference>
<dbReference type="GO" id="GO:0005886">
    <property type="term" value="C:plasma membrane"/>
    <property type="evidence" value="ECO:0007669"/>
    <property type="project" value="UniProtKB-SubCell"/>
</dbReference>
<dbReference type="Pfam" id="PF00005">
    <property type="entry name" value="ABC_tran"/>
    <property type="match status" value="1"/>
</dbReference>
<dbReference type="OrthoDB" id="9762778at2"/>
<keyword evidence="6" id="KW-0788">Thiol protease</keyword>
<comment type="caution">
    <text evidence="15">The sequence shown here is derived from an EMBL/GenBank/DDBJ whole genome shotgun (WGS) entry which is preliminary data.</text>
</comment>
<feature type="domain" description="ABC transporter" evidence="12">
    <location>
        <begin position="509"/>
        <end position="744"/>
    </location>
</feature>
<dbReference type="Gene3D" id="3.90.70.10">
    <property type="entry name" value="Cysteine proteinases"/>
    <property type="match status" value="1"/>
</dbReference>
<evidence type="ECO:0000313" key="15">
    <source>
        <dbReference type="EMBL" id="PYG85631.1"/>
    </source>
</evidence>
<dbReference type="NCBIfam" id="TIGR01846">
    <property type="entry name" value="type_I_sec_HlyB"/>
    <property type="match status" value="1"/>
</dbReference>
<feature type="transmembrane region" description="Helical" evidence="11">
    <location>
        <begin position="196"/>
        <end position="218"/>
    </location>
</feature>
<evidence type="ECO:0000256" key="4">
    <source>
        <dbReference type="ARBA" id="ARBA00022692"/>
    </source>
</evidence>
<name>A0A318XI85_9FIRM</name>
<feature type="region of interest" description="Disordered" evidence="10">
    <location>
        <begin position="1"/>
        <end position="45"/>
    </location>
</feature>
<evidence type="ECO:0000256" key="3">
    <source>
        <dbReference type="ARBA" id="ARBA00022475"/>
    </source>
</evidence>
<dbReference type="GO" id="GO:0008234">
    <property type="term" value="F:cysteine-type peptidase activity"/>
    <property type="evidence" value="ECO:0007669"/>
    <property type="project" value="UniProtKB-KW"/>
</dbReference>
<dbReference type="CDD" id="cd02417">
    <property type="entry name" value="Peptidase_C39_likeA"/>
    <property type="match status" value="1"/>
</dbReference>
<gene>
    <name evidence="15" type="ORF">LY28_03319</name>
</gene>
<feature type="transmembrane region" description="Helical" evidence="11">
    <location>
        <begin position="303"/>
        <end position="328"/>
    </location>
</feature>
<dbReference type="GO" id="GO:0034040">
    <property type="term" value="F:ATPase-coupled lipid transmembrane transporter activity"/>
    <property type="evidence" value="ECO:0007669"/>
    <property type="project" value="TreeGrafter"/>
</dbReference>
<dbReference type="PROSITE" id="PS50893">
    <property type="entry name" value="ABC_TRANSPORTER_2"/>
    <property type="match status" value="1"/>
</dbReference>
<dbReference type="Pfam" id="PF00664">
    <property type="entry name" value="ABC_membrane"/>
    <property type="match status" value="1"/>
</dbReference>
<keyword evidence="5" id="KW-0547">Nucleotide-binding</keyword>
<dbReference type="GO" id="GO:0006508">
    <property type="term" value="P:proteolysis"/>
    <property type="evidence" value="ECO:0007669"/>
    <property type="project" value="InterPro"/>
</dbReference>
<evidence type="ECO:0000256" key="8">
    <source>
        <dbReference type="ARBA" id="ARBA00022989"/>
    </source>
</evidence>
<dbReference type="RefSeq" id="WP_110463283.1">
    <property type="nucleotide sequence ID" value="NZ_QKMR01000025.1"/>
</dbReference>
<dbReference type="Gene3D" id="1.20.1560.10">
    <property type="entry name" value="ABC transporter type 1, transmembrane domain"/>
    <property type="match status" value="1"/>
</dbReference>
<keyword evidence="3" id="KW-1003">Cell membrane</keyword>
<feature type="compositionally biased region" description="Polar residues" evidence="10">
    <location>
        <begin position="33"/>
        <end position="42"/>
    </location>
</feature>
<dbReference type="PANTHER" id="PTHR24221">
    <property type="entry name" value="ATP-BINDING CASSETTE SUB-FAMILY B"/>
    <property type="match status" value="1"/>
</dbReference>
<dbReference type="FunFam" id="3.40.50.300:FF:000299">
    <property type="entry name" value="ABC transporter ATP-binding protein/permease"/>
    <property type="match status" value="1"/>
</dbReference>
<dbReference type="InterPro" id="IPR011527">
    <property type="entry name" value="ABC1_TM_dom"/>
</dbReference>
<evidence type="ECO:0000259" key="12">
    <source>
        <dbReference type="PROSITE" id="PS50893"/>
    </source>
</evidence>
<evidence type="ECO:0000256" key="10">
    <source>
        <dbReference type="SAM" id="MobiDB-lite"/>
    </source>
</evidence>
<feature type="domain" description="Peptidase C39" evidence="14">
    <location>
        <begin position="45"/>
        <end position="165"/>
    </location>
</feature>
<feature type="compositionally biased region" description="Basic and acidic residues" evidence="10">
    <location>
        <begin position="1"/>
        <end position="32"/>
    </location>
</feature>
<reference evidence="15 16" key="1">
    <citation type="submission" date="2018-06" db="EMBL/GenBank/DDBJ databases">
        <title>Genomic Encyclopedia of Type Strains, Phase I: the one thousand microbial genomes (KMG-I) project.</title>
        <authorList>
            <person name="Kyrpides N."/>
        </authorList>
    </citation>
    <scope>NUCLEOTIDE SEQUENCE [LARGE SCALE GENOMIC DNA]</scope>
    <source>
        <strain evidence="15 16">DSM 19573</strain>
    </source>
</reference>
<dbReference type="GO" id="GO:0016887">
    <property type="term" value="F:ATP hydrolysis activity"/>
    <property type="evidence" value="ECO:0007669"/>
    <property type="project" value="InterPro"/>
</dbReference>
<dbReference type="InterPro" id="IPR039421">
    <property type="entry name" value="Type_1_exporter"/>
</dbReference>
<evidence type="ECO:0000313" key="16">
    <source>
        <dbReference type="Proteomes" id="UP000248132"/>
    </source>
</evidence>
<evidence type="ECO:0000256" key="6">
    <source>
        <dbReference type="ARBA" id="ARBA00022807"/>
    </source>
</evidence>
<dbReference type="InterPro" id="IPR010132">
    <property type="entry name" value="ATPase_T1SS_HlyB"/>
</dbReference>
<dbReference type="SMART" id="SM00382">
    <property type="entry name" value="AAA"/>
    <property type="match status" value="1"/>
</dbReference>
<evidence type="ECO:0000256" key="7">
    <source>
        <dbReference type="ARBA" id="ARBA00022840"/>
    </source>
</evidence>
<keyword evidence="7" id="KW-0067">ATP-binding</keyword>
<evidence type="ECO:0000256" key="2">
    <source>
        <dbReference type="ARBA" id="ARBA00022448"/>
    </source>
</evidence>
<dbReference type="InterPro" id="IPR003593">
    <property type="entry name" value="AAA+_ATPase"/>
</dbReference>
<proteinExistence type="predicted"/>
<protein>
    <submittedName>
        <fullName evidence="15">HlyB family type I secretion system ABC transporter</fullName>
    </submittedName>
</protein>
<dbReference type="Pfam" id="PF03412">
    <property type="entry name" value="Peptidase_C39"/>
    <property type="match status" value="1"/>
</dbReference>
<feature type="domain" description="ABC transmembrane type-1" evidence="13">
    <location>
        <begin position="196"/>
        <end position="475"/>
    </location>
</feature>
<dbReference type="PROSITE" id="PS00211">
    <property type="entry name" value="ABC_TRANSPORTER_1"/>
    <property type="match status" value="1"/>
</dbReference>
<comment type="subcellular location">
    <subcellularLocation>
        <location evidence="1">Cell membrane</location>
        <topology evidence="1">Multi-pass membrane protein</topology>
    </subcellularLocation>
</comment>
<dbReference type="InterPro" id="IPR017871">
    <property type="entry name" value="ABC_transporter-like_CS"/>
</dbReference>
<dbReference type="InterPro" id="IPR039395">
    <property type="entry name" value="Peptidase_C39-like_A"/>
</dbReference>
<feature type="transmembrane region" description="Helical" evidence="11">
    <location>
        <begin position="334"/>
        <end position="354"/>
    </location>
</feature>
<keyword evidence="6" id="KW-0378">Hydrolase</keyword>
<dbReference type="GO" id="GO:0005524">
    <property type="term" value="F:ATP binding"/>
    <property type="evidence" value="ECO:0007669"/>
    <property type="project" value="UniProtKB-KW"/>
</dbReference>
<dbReference type="InterPro" id="IPR003439">
    <property type="entry name" value="ABC_transporter-like_ATP-bd"/>
</dbReference>
<dbReference type="CDD" id="cd18588">
    <property type="entry name" value="ABC_6TM_CyaB_HlyB_like"/>
    <property type="match status" value="1"/>
</dbReference>
<dbReference type="GO" id="GO:0030253">
    <property type="term" value="P:protein secretion by the type I secretion system"/>
    <property type="evidence" value="ECO:0007669"/>
    <property type="project" value="InterPro"/>
</dbReference>
<dbReference type="PANTHER" id="PTHR24221:SF647">
    <property type="entry name" value="BLL6336 PROTEIN"/>
    <property type="match status" value="1"/>
</dbReference>
<evidence type="ECO:0000256" key="5">
    <source>
        <dbReference type="ARBA" id="ARBA00022741"/>
    </source>
</evidence>
<evidence type="ECO:0000256" key="1">
    <source>
        <dbReference type="ARBA" id="ARBA00004651"/>
    </source>
</evidence>
<dbReference type="InterPro" id="IPR027417">
    <property type="entry name" value="P-loop_NTPase"/>
</dbReference>
<dbReference type="SUPFAM" id="SSF52540">
    <property type="entry name" value="P-loop containing nucleoside triphosphate hydrolases"/>
    <property type="match status" value="1"/>
</dbReference>